<sequence>MYKYKIDKYRHKLFKKNTYSNQNVYRQKLKYYKNLQRQQGGTNGIVGIRGPGIRGLQPPPPQPPPETEEQRRIRERQEENRRKQHLRDTIWNSDKFNTNNDKFQKMRKDIIALEFEYNPYAQYKYKFLSYVVNGLVRINKSQLDDIIKYIIIQATEHNNLYKKFKDLKLSTEDIRYYNKKLSQEIEVQPKFSIDSTDIHLKIIIDENKDRDDRINEIIITRDNQLGVNTVDEIVNIDNHVNWIQNMRAIGEQIYREAEMYKNFMNKIDGIEIEKETKTDIRLILNELILHSDYPIEEKNKKGDDLLLLAKDYDRWIKIVNGIKISERDKHYIISKLRYVILQSDYPIEEKIKKGDDIIKSTEIFSEMTKKIDGIIISEHYKSDIISKLRDVILYSDYPIEEKIKKGNDIIKSFEIFSELIKKLYGIKISEKDESDIRSKLRNVILRSDYPIEEKIKKGNEIVESTEMFSEMIKKIDGIIISEYRKNGIISKVRDFILHNKFNPKVKILIDRIIKYSSSINKIKDIFSDQETIKEIIKRYKDVLGEYVDYYFEDITFFDEKQKKKNERKMDFIINRVTRFKDNIKSADSNKRPSIYKIIFSSKDMFTIEKKLKQLEKEVRKPRKKRRKKRRR</sequence>
<proteinExistence type="predicted"/>
<gene>
    <name evidence="2" type="ORF">LCMiAC02_05370</name>
</gene>
<feature type="region of interest" description="Disordered" evidence="1">
    <location>
        <begin position="40"/>
        <end position="87"/>
    </location>
</feature>
<dbReference type="EMBL" id="MK500422">
    <property type="protein sequence ID" value="QBK89442.1"/>
    <property type="molecule type" value="Genomic_DNA"/>
</dbReference>
<feature type="compositionally biased region" description="Gly residues" evidence="1">
    <location>
        <begin position="41"/>
        <end position="53"/>
    </location>
</feature>
<accession>A0A481Z164</accession>
<evidence type="ECO:0000313" key="2">
    <source>
        <dbReference type="EMBL" id="QBK89442.1"/>
    </source>
</evidence>
<name>A0A481Z164_9VIRU</name>
<organism evidence="2">
    <name type="scientific">Mimivirus LCMiAC02</name>
    <dbReference type="NCBI Taxonomy" id="2506609"/>
    <lineage>
        <taxon>Viruses</taxon>
        <taxon>Varidnaviria</taxon>
        <taxon>Bamfordvirae</taxon>
        <taxon>Nucleocytoviricota</taxon>
        <taxon>Megaviricetes</taxon>
        <taxon>Imitervirales</taxon>
        <taxon>Mimiviridae</taxon>
        <taxon>Klosneuvirinae</taxon>
    </lineage>
</organism>
<feature type="compositionally biased region" description="Basic and acidic residues" evidence="1">
    <location>
        <begin position="68"/>
        <end position="81"/>
    </location>
</feature>
<evidence type="ECO:0000256" key="1">
    <source>
        <dbReference type="SAM" id="MobiDB-lite"/>
    </source>
</evidence>
<protein>
    <submittedName>
        <fullName evidence="2">Uncharacterized protein</fullName>
    </submittedName>
</protein>
<reference evidence="2" key="1">
    <citation type="journal article" date="2019" name="MBio">
        <title>Virus Genomes from Deep Sea Sediments Expand the Ocean Megavirome and Support Independent Origins of Viral Gigantism.</title>
        <authorList>
            <person name="Backstrom D."/>
            <person name="Yutin N."/>
            <person name="Jorgensen S.L."/>
            <person name="Dharamshi J."/>
            <person name="Homa F."/>
            <person name="Zaremba-Niedwiedzka K."/>
            <person name="Spang A."/>
            <person name="Wolf Y.I."/>
            <person name="Koonin E.V."/>
            <person name="Ettema T.J."/>
        </authorList>
    </citation>
    <scope>NUCLEOTIDE SEQUENCE</scope>
</reference>